<evidence type="ECO:0000256" key="6">
    <source>
        <dbReference type="PROSITE-ProRule" id="PRU00433"/>
    </source>
</evidence>
<dbReference type="SUPFAM" id="SSF46626">
    <property type="entry name" value="Cytochrome c"/>
    <property type="match status" value="1"/>
</dbReference>
<dbReference type="GO" id="GO:0046872">
    <property type="term" value="F:metal ion binding"/>
    <property type="evidence" value="ECO:0007669"/>
    <property type="project" value="UniProtKB-KW"/>
</dbReference>
<evidence type="ECO:0000256" key="7">
    <source>
        <dbReference type="SAM" id="SignalP"/>
    </source>
</evidence>
<dbReference type="PANTHER" id="PTHR33751:SF9">
    <property type="entry name" value="CYTOCHROME C4"/>
    <property type="match status" value="1"/>
</dbReference>
<evidence type="ECO:0000259" key="8">
    <source>
        <dbReference type="PROSITE" id="PS51007"/>
    </source>
</evidence>
<proteinExistence type="predicted"/>
<evidence type="ECO:0000256" key="4">
    <source>
        <dbReference type="ARBA" id="ARBA00022982"/>
    </source>
</evidence>
<accession>A0A831RW71</accession>
<dbReference type="Proteomes" id="UP000886339">
    <property type="component" value="Unassembled WGS sequence"/>
</dbReference>
<dbReference type="EMBL" id="DRLF01000338">
    <property type="protein sequence ID" value="HEC07147.1"/>
    <property type="molecule type" value="Genomic_DNA"/>
</dbReference>
<evidence type="ECO:0000256" key="5">
    <source>
        <dbReference type="ARBA" id="ARBA00023004"/>
    </source>
</evidence>
<comment type="caution">
    <text evidence="9">The sequence shown here is derived from an EMBL/GenBank/DDBJ whole genome shotgun (WGS) entry which is preliminary data.</text>
</comment>
<feature type="chain" id="PRO_5032313867" evidence="7">
    <location>
        <begin position="31"/>
        <end position="135"/>
    </location>
</feature>
<dbReference type="InterPro" id="IPR009056">
    <property type="entry name" value="Cyt_c-like_dom"/>
</dbReference>
<evidence type="ECO:0000313" key="9">
    <source>
        <dbReference type="EMBL" id="HEC07147.1"/>
    </source>
</evidence>
<gene>
    <name evidence="9" type="ORF">ENJ12_09855</name>
</gene>
<keyword evidence="2 6" id="KW-0349">Heme</keyword>
<dbReference type="GO" id="GO:0009055">
    <property type="term" value="F:electron transfer activity"/>
    <property type="evidence" value="ECO:0007669"/>
    <property type="project" value="InterPro"/>
</dbReference>
<feature type="domain" description="Cytochrome c" evidence="8">
    <location>
        <begin position="52"/>
        <end position="135"/>
    </location>
</feature>
<keyword evidence="4" id="KW-0249">Electron transport</keyword>
<dbReference type="InterPro" id="IPR036909">
    <property type="entry name" value="Cyt_c-like_dom_sf"/>
</dbReference>
<dbReference type="Pfam" id="PF00034">
    <property type="entry name" value="Cytochrom_C"/>
    <property type="match status" value="1"/>
</dbReference>
<protein>
    <submittedName>
        <fullName evidence="9">C-type cytochrome</fullName>
    </submittedName>
</protein>
<evidence type="ECO:0000256" key="2">
    <source>
        <dbReference type="ARBA" id="ARBA00022617"/>
    </source>
</evidence>
<dbReference type="PANTHER" id="PTHR33751">
    <property type="entry name" value="CBB3-TYPE CYTOCHROME C OXIDASE SUBUNIT FIXP"/>
    <property type="match status" value="1"/>
</dbReference>
<evidence type="ECO:0000256" key="1">
    <source>
        <dbReference type="ARBA" id="ARBA00022448"/>
    </source>
</evidence>
<keyword evidence="3 6" id="KW-0479">Metal-binding</keyword>
<dbReference type="Gene3D" id="1.10.760.10">
    <property type="entry name" value="Cytochrome c-like domain"/>
    <property type="match status" value="1"/>
</dbReference>
<reference evidence="9" key="1">
    <citation type="journal article" date="2020" name="mSystems">
        <title>Genome- and Community-Level Interaction Insights into Carbon Utilization and Element Cycling Functions of Hydrothermarchaeota in Hydrothermal Sediment.</title>
        <authorList>
            <person name="Zhou Z."/>
            <person name="Liu Y."/>
            <person name="Xu W."/>
            <person name="Pan J."/>
            <person name="Luo Z.H."/>
            <person name="Li M."/>
        </authorList>
    </citation>
    <scope>NUCLEOTIDE SEQUENCE [LARGE SCALE GENOMIC DNA]</scope>
    <source>
        <strain evidence="9">HyVt-458</strain>
    </source>
</reference>
<dbReference type="PROSITE" id="PS51007">
    <property type="entry name" value="CYTC"/>
    <property type="match status" value="1"/>
</dbReference>
<keyword evidence="1" id="KW-0813">Transport</keyword>
<name>A0A831RW71_9GAMM</name>
<evidence type="ECO:0000256" key="3">
    <source>
        <dbReference type="ARBA" id="ARBA00022723"/>
    </source>
</evidence>
<keyword evidence="7" id="KW-0732">Signal</keyword>
<dbReference type="InterPro" id="IPR050597">
    <property type="entry name" value="Cytochrome_c_Oxidase_Subunit"/>
</dbReference>
<organism evidence="9">
    <name type="scientific">Thiolapillus brandeum</name>
    <dbReference type="NCBI Taxonomy" id="1076588"/>
    <lineage>
        <taxon>Bacteria</taxon>
        <taxon>Pseudomonadati</taxon>
        <taxon>Pseudomonadota</taxon>
        <taxon>Gammaproteobacteria</taxon>
        <taxon>Chromatiales</taxon>
        <taxon>Sedimenticolaceae</taxon>
        <taxon>Thiolapillus</taxon>
    </lineage>
</organism>
<keyword evidence="5 6" id="KW-0408">Iron</keyword>
<dbReference type="GO" id="GO:0020037">
    <property type="term" value="F:heme binding"/>
    <property type="evidence" value="ECO:0007669"/>
    <property type="project" value="InterPro"/>
</dbReference>
<feature type="signal peptide" evidence="7">
    <location>
        <begin position="1"/>
        <end position="30"/>
    </location>
</feature>
<dbReference type="AlphaFoldDB" id="A0A831RW71"/>
<sequence length="135" mass="13192">MERIKPVGEVNVAGKAAAPAAAAAATSAPAAPAAPAASAAAPATPAAAPAAAAADPGAALFQSKGCGGCHGADGKTTPMDTYPKIAGQSVEYLLAQMKDIKSGTRANGQTAMMKGIIAGVSEEEMKSIAEWLTKQ</sequence>